<dbReference type="GO" id="GO:0008285">
    <property type="term" value="P:negative regulation of cell population proliferation"/>
    <property type="evidence" value="ECO:0007669"/>
    <property type="project" value="TreeGrafter"/>
</dbReference>
<proteinExistence type="predicted"/>
<dbReference type="GO" id="GO:0005829">
    <property type="term" value="C:cytosol"/>
    <property type="evidence" value="ECO:0007669"/>
    <property type="project" value="TreeGrafter"/>
</dbReference>
<feature type="region of interest" description="Disordered" evidence="1">
    <location>
        <begin position="1"/>
        <end position="41"/>
    </location>
</feature>
<protein>
    <submittedName>
        <fullName evidence="2">Uncharacterized protein</fullName>
    </submittedName>
</protein>
<accession>A0A7R9R2V2</accession>
<feature type="non-terminal residue" evidence="2">
    <location>
        <position position="1"/>
    </location>
</feature>
<dbReference type="EMBL" id="CAJPVJ010056078">
    <property type="protein sequence ID" value="CAG2183684.1"/>
    <property type="molecule type" value="Genomic_DNA"/>
</dbReference>
<dbReference type="OrthoDB" id="5339429at2759"/>
<dbReference type="PANTHER" id="PTHR47522:SF2">
    <property type="entry name" value="PROTEIN SALVADOR HOMOLOG 1"/>
    <property type="match status" value="1"/>
</dbReference>
<name>A0A7R9R2V2_9ACAR</name>
<keyword evidence="3" id="KW-1185">Reference proteome</keyword>
<dbReference type="GO" id="GO:0006915">
    <property type="term" value="P:apoptotic process"/>
    <property type="evidence" value="ECO:0007669"/>
    <property type="project" value="InterPro"/>
</dbReference>
<dbReference type="EMBL" id="OC970903">
    <property type="protein sequence ID" value="CAD7666840.1"/>
    <property type="molecule type" value="Genomic_DNA"/>
</dbReference>
<dbReference type="PANTHER" id="PTHR47522">
    <property type="entry name" value="SALVADOR FAMILY WW DOMAIN-CONTAINING PROTEIN 1"/>
    <property type="match status" value="1"/>
</dbReference>
<dbReference type="GO" id="GO:0043065">
    <property type="term" value="P:positive regulation of apoptotic process"/>
    <property type="evidence" value="ECO:0007669"/>
    <property type="project" value="TreeGrafter"/>
</dbReference>
<dbReference type="GO" id="GO:0035329">
    <property type="term" value="P:hippo signaling"/>
    <property type="evidence" value="ECO:0007669"/>
    <property type="project" value="InterPro"/>
</dbReference>
<gene>
    <name evidence="2" type="ORF">ONB1V03_LOCUS23104</name>
</gene>
<evidence type="ECO:0000313" key="2">
    <source>
        <dbReference type="EMBL" id="CAD7666840.1"/>
    </source>
</evidence>
<reference evidence="2" key="1">
    <citation type="submission" date="2020-11" db="EMBL/GenBank/DDBJ databases">
        <authorList>
            <person name="Tran Van P."/>
        </authorList>
    </citation>
    <scope>NUCLEOTIDE SEQUENCE</scope>
</reference>
<feature type="non-terminal residue" evidence="2">
    <location>
        <position position="78"/>
    </location>
</feature>
<dbReference type="AlphaFoldDB" id="A0A7R9R2V2"/>
<dbReference type="GO" id="GO:0060090">
    <property type="term" value="F:molecular adaptor activity"/>
    <property type="evidence" value="ECO:0007669"/>
    <property type="project" value="InterPro"/>
</dbReference>
<dbReference type="InterPro" id="IPR030030">
    <property type="entry name" value="Sav"/>
</dbReference>
<evidence type="ECO:0000313" key="3">
    <source>
        <dbReference type="Proteomes" id="UP000728032"/>
    </source>
</evidence>
<dbReference type="Proteomes" id="UP000728032">
    <property type="component" value="Unassembled WGS sequence"/>
</dbReference>
<organism evidence="2">
    <name type="scientific">Oppiella nova</name>
    <dbReference type="NCBI Taxonomy" id="334625"/>
    <lineage>
        <taxon>Eukaryota</taxon>
        <taxon>Metazoa</taxon>
        <taxon>Ecdysozoa</taxon>
        <taxon>Arthropoda</taxon>
        <taxon>Chelicerata</taxon>
        <taxon>Arachnida</taxon>
        <taxon>Acari</taxon>
        <taxon>Acariformes</taxon>
        <taxon>Sarcoptiformes</taxon>
        <taxon>Oribatida</taxon>
        <taxon>Brachypylina</taxon>
        <taxon>Oppioidea</taxon>
        <taxon>Oppiidae</taxon>
        <taxon>Oppiella</taxon>
    </lineage>
</organism>
<evidence type="ECO:0000256" key="1">
    <source>
        <dbReference type="SAM" id="MobiDB-lite"/>
    </source>
</evidence>
<sequence length="78" mass="8828">SHITRVTQLEHPCAPQYALGSPPAPPLGRRRELPVPPQPSQYAQSHCIVPANPYLTEEIPHWLYIYSKAPPELDHKLK</sequence>